<reference evidence="1" key="1">
    <citation type="submission" date="2023-11" db="EMBL/GenBank/DDBJ databases">
        <authorList>
            <person name="Alioto T."/>
            <person name="Alioto T."/>
            <person name="Gomez Garrido J."/>
        </authorList>
    </citation>
    <scope>NUCLEOTIDE SEQUENCE</scope>
</reference>
<evidence type="ECO:0000313" key="2">
    <source>
        <dbReference type="Proteomes" id="UP001296104"/>
    </source>
</evidence>
<name>A0AAI8YRY3_9PEZI</name>
<proteinExistence type="predicted"/>
<evidence type="ECO:0000313" key="1">
    <source>
        <dbReference type="EMBL" id="CAK3802715.1"/>
    </source>
</evidence>
<keyword evidence="2" id="KW-1185">Reference proteome</keyword>
<accession>A0AAI8YRY3</accession>
<gene>
    <name evidence="1" type="ORF">LECACI_7A000887</name>
</gene>
<comment type="caution">
    <text evidence="1">The sequence shown here is derived from an EMBL/GenBank/DDBJ whole genome shotgun (WGS) entry which is preliminary data.</text>
</comment>
<organism evidence="1 2">
    <name type="scientific">Lecanosticta acicola</name>
    <dbReference type="NCBI Taxonomy" id="111012"/>
    <lineage>
        <taxon>Eukaryota</taxon>
        <taxon>Fungi</taxon>
        <taxon>Dikarya</taxon>
        <taxon>Ascomycota</taxon>
        <taxon>Pezizomycotina</taxon>
        <taxon>Dothideomycetes</taxon>
        <taxon>Dothideomycetidae</taxon>
        <taxon>Mycosphaerellales</taxon>
        <taxon>Mycosphaerellaceae</taxon>
        <taxon>Lecanosticta</taxon>
    </lineage>
</organism>
<sequence>MAAVCPVVGTTNNVLPPHHPSISSDPEARCPITNAKVSHHDNVIHNHPSDPTVPADDKQAMDASACPALKNSMTKETLTDATCPVVGPVNAHLPPTHPALNEKEAGAVCPVTNAKLEHHKGKVQTHPAVPSDAPVQKCPVAGAGM</sequence>
<dbReference type="Proteomes" id="UP001296104">
    <property type="component" value="Unassembled WGS sequence"/>
</dbReference>
<dbReference type="EMBL" id="CAVMBE010000003">
    <property type="protein sequence ID" value="CAK3802715.1"/>
    <property type="molecule type" value="Genomic_DNA"/>
</dbReference>
<protein>
    <submittedName>
        <fullName evidence="1">Uncharacterized protein</fullName>
    </submittedName>
</protein>
<dbReference type="AlphaFoldDB" id="A0AAI8YRY3"/>